<feature type="domain" description="K+ potassium transporter integral membrane" evidence="11">
    <location>
        <begin position="55"/>
        <end position="536"/>
    </location>
</feature>
<dbReference type="Pfam" id="PF22776">
    <property type="entry name" value="K_trans_C"/>
    <property type="match status" value="1"/>
</dbReference>
<feature type="transmembrane region" description="Helical" evidence="10">
    <location>
        <begin position="176"/>
        <end position="198"/>
    </location>
</feature>
<comment type="subcellular location">
    <subcellularLocation>
        <location evidence="1 10">Membrane</location>
        <topology evidence="1 10">Multi-pass membrane protein</topology>
    </subcellularLocation>
</comment>
<feature type="transmembrane region" description="Helical" evidence="10">
    <location>
        <begin position="89"/>
        <end position="106"/>
    </location>
</feature>
<keyword evidence="7 10" id="KW-1133">Transmembrane helix</keyword>
<keyword evidence="5 10" id="KW-0812">Transmembrane</keyword>
<evidence type="ECO:0000256" key="8">
    <source>
        <dbReference type="ARBA" id="ARBA00023065"/>
    </source>
</evidence>
<keyword evidence="6 10" id="KW-0630">Potassium</keyword>
<evidence type="ECO:0000256" key="7">
    <source>
        <dbReference type="ARBA" id="ARBA00022989"/>
    </source>
</evidence>
<evidence type="ECO:0000259" key="11">
    <source>
        <dbReference type="Pfam" id="PF02705"/>
    </source>
</evidence>
<evidence type="ECO:0000259" key="12">
    <source>
        <dbReference type="Pfam" id="PF22776"/>
    </source>
</evidence>
<dbReference type="EMBL" id="OZ019893">
    <property type="protein sequence ID" value="CAK9191453.1"/>
    <property type="molecule type" value="Genomic_DNA"/>
</dbReference>
<evidence type="ECO:0000256" key="10">
    <source>
        <dbReference type="RuleBase" id="RU321113"/>
    </source>
</evidence>
<comment type="function">
    <text evidence="10">Potassium transporter.</text>
</comment>
<gene>
    <name evidence="13" type="ORF">CSSPTR1EN2_LOCUS1398</name>
</gene>
<name>A0ABP0TBX5_9BRYO</name>
<proteinExistence type="inferred from homology"/>
<dbReference type="NCBIfam" id="TIGR00794">
    <property type="entry name" value="kup"/>
    <property type="match status" value="1"/>
</dbReference>
<feature type="transmembrane region" description="Helical" evidence="10">
    <location>
        <begin position="46"/>
        <end position="65"/>
    </location>
</feature>
<keyword evidence="8 10" id="KW-0406">Ion transport</keyword>
<feature type="transmembrane region" description="Helical" evidence="10">
    <location>
        <begin position="366"/>
        <end position="389"/>
    </location>
</feature>
<dbReference type="Pfam" id="PF02705">
    <property type="entry name" value="K_trans"/>
    <property type="match status" value="1"/>
</dbReference>
<feature type="transmembrane region" description="Helical" evidence="10">
    <location>
        <begin position="218"/>
        <end position="236"/>
    </location>
</feature>
<feature type="transmembrane region" description="Helical" evidence="10">
    <location>
        <begin position="473"/>
        <end position="494"/>
    </location>
</feature>
<dbReference type="InterPro" id="IPR003855">
    <property type="entry name" value="K+_transporter"/>
</dbReference>
<evidence type="ECO:0000256" key="5">
    <source>
        <dbReference type="ARBA" id="ARBA00022692"/>
    </source>
</evidence>
<feature type="transmembrane region" description="Helical" evidence="10">
    <location>
        <begin position="414"/>
        <end position="434"/>
    </location>
</feature>
<dbReference type="InterPro" id="IPR053951">
    <property type="entry name" value="K_trans_N"/>
</dbReference>
<keyword evidence="3" id="KW-0813">Transport</keyword>
<evidence type="ECO:0000256" key="4">
    <source>
        <dbReference type="ARBA" id="ARBA00022538"/>
    </source>
</evidence>
<evidence type="ECO:0000313" key="13">
    <source>
        <dbReference type="EMBL" id="CAK9191453.1"/>
    </source>
</evidence>
<keyword evidence="9 10" id="KW-0472">Membrane</keyword>
<comment type="similarity">
    <text evidence="2 10">Belongs to the HAK/KUP transporter (TC 2.A.72.3) family.</text>
</comment>
<feature type="transmembrane region" description="Helical" evidence="10">
    <location>
        <begin position="243"/>
        <end position="265"/>
    </location>
</feature>
<comment type="caution">
    <text evidence="10">Lacks conserved residue(s) required for the propagation of feature annotation.</text>
</comment>
<reference evidence="13 14" key="1">
    <citation type="submission" date="2024-02" db="EMBL/GenBank/DDBJ databases">
        <authorList>
            <consortium name="ELIXIR-Norway"/>
            <consortium name="Elixir Norway"/>
        </authorList>
    </citation>
    <scope>NUCLEOTIDE SEQUENCE [LARGE SCALE GENOMIC DNA]</scope>
</reference>
<keyword evidence="14" id="KW-1185">Reference proteome</keyword>
<keyword evidence="4 10" id="KW-0633">Potassium transport</keyword>
<feature type="transmembrane region" description="Helical" evidence="10">
    <location>
        <begin position="501"/>
        <end position="520"/>
    </location>
</feature>
<evidence type="ECO:0000256" key="6">
    <source>
        <dbReference type="ARBA" id="ARBA00022958"/>
    </source>
</evidence>
<evidence type="ECO:0000256" key="1">
    <source>
        <dbReference type="ARBA" id="ARBA00004141"/>
    </source>
</evidence>
<evidence type="ECO:0000256" key="3">
    <source>
        <dbReference type="ARBA" id="ARBA00022448"/>
    </source>
</evidence>
<evidence type="ECO:0000256" key="9">
    <source>
        <dbReference type="ARBA" id="ARBA00023136"/>
    </source>
</evidence>
<dbReference type="InterPro" id="IPR053952">
    <property type="entry name" value="K_trans_C"/>
</dbReference>
<evidence type="ECO:0000256" key="2">
    <source>
        <dbReference type="ARBA" id="ARBA00008440"/>
    </source>
</evidence>
<sequence>MAAGNGDLEVEGHGHGEGKMWNMDQTLDQPLGLEAERVSSMRVQKVLPAVMILRLAFQSLGVVYGDLGTSPLYVFRSTFPQGITNQKDVIGALSLIIYTISLIPLLKYMFIVLRANDNGEGGTFALYSLLCRHCSISSLPNRHPTDEELSTFVVNRHHLKTYMQRKLEGSPVLQRLLLVLVLIGTSMVIGDGILTPAISVLSAVSGIKEASSSLNDNVVTIISLVIIIGLFSMQRFGTARVGFVFAPIFLLWFISIALIGIYNIIQHDKGIFQAFSPLEIVYFFKRNKRAGWEHLGGVVLCITGTEALFADLGHFTYGSIQIAFSGLVYPSLLLAYLGQGAVLLNHPENADDPFYKSIPVKLYWPMFALATIAAVIASQAIISATFSIVKQSVALGCFPRVKIVHTSDQFQGQIYIPEVNWILMILCLVITAGFRDTRQIGNAYGIAVVAVMLVTTYLMTLVIIMVWHKPLVVGLIFLLVFGSVESVYVSSVLFKVKQGGWVPLVIAGALGSIMYVWNYGTLKRYQYENQNKVSVGWVLGLGPSLGLVRVPGVGLVYTDLAHGVPPLFSHFITHLPAIHSTVVFVCIKYLPVNTVPQEERFLVRRIGTKAYSMYRCAARYGYRDLHKRDEHFEQLLFQCLIRFNKFEALRNSTGDNSLAASWTPEERSVSSVQALEMAPQNPIMDDSMSQGDGLEINSIADSSIQLQSVSEDPFQEIPATERQGVHFPTSPIEEDTQDALTCLMNGRDAGVTYIIGDTIVKARRDAGFLKKLVINHVYTFLRKTCRENTVALNIPHESLLQVGMIYYV</sequence>
<organism evidence="13 14">
    <name type="scientific">Sphagnum troendelagicum</name>
    <dbReference type="NCBI Taxonomy" id="128251"/>
    <lineage>
        <taxon>Eukaryota</taxon>
        <taxon>Viridiplantae</taxon>
        <taxon>Streptophyta</taxon>
        <taxon>Embryophyta</taxon>
        <taxon>Bryophyta</taxon>
        <taxon>Sphagnophytina</taxon>
        <taxon>Sphagnopsida</taxon>
        <taxon>Sphagnales</taxon>
        <taxon>Sphagnaceae</taxon>
        <taxon>Sphagnum</taxon>
    </lineage>
</organism>
<evidence type="ECO:0000313" key="14">
    <source>
        <dbReference type="Proteomes" id="UP001497512"/>
    </source>
</evidence>
<dbReference type="PANTHER" id="PTHR30540:SF95">
    <property type="entry name" value="POTASSIUM TRANSPORTER 10"/>
    <property type="match status" value="1"/>
</dbReference>
<feature type="transmembrane region" description="Helical" evidence="10">
    <location>
        <begin position="322"/>
        <end position="345"/>
    </location>
</feature>
<dbReference type="PANTHER" id="PTHR30540">
    <property type="entry name" value="OSMOTIC STRESS POTASSIUM TRANSPORTER"/>
    <property type="match status" value="1"/>
</dbReference>
<feature type="domain" description="K+ potassium transporter C-terminal" evidence="12">
    <location>
        <begin position="551"/>
        <end position="806"/>
    </location>
</feature>
<feature type="transmembrane region" description="Helical" evidence="10">
    <location>
        <begin position="446"/>
        <end position="467"/>
    </location>
</feature>
<dbReference type="Proteomes" id="UP001497512">
    <property type="component" value="Chromosome 1"/>
</dbReference>
<accession>A0ABP0TBX5</accession>
<protein>
    <recommendedName>
        <fullName evidence="10">Potassium transporter</fullName>
    </recommendedName>
</protein>